<evidence type="ECO:0000256" key="1">
    <source>
        <dbReference type="SAM" id="MobiDB-lite"/>
    </source>
</evidence>
<feature type="region of interest" description="Disordered" evidence="1">
    <location>
        <begin position="273"/>
        <end position="306"/>
    </location>
</feature>
<gene>
    <name evidence="3" type="ORF">PCOR1329_LOCUS80505</name>
</gene>
<accession>A0ABN9XX95</accession>
<protein>
    <submittedName>
        <fullName evidence="3">Uncharacterized protein</fullName>
    </submittedName>
</protein>
<feature type="signal peptide" evidence="2">
    <location>
        <begin position="1"/>
        <end position="21"/>
    </location>
</feature>
<keyword evidence="2" id="KW-0732">Signal</keyword>
<feature type="region of interest" description="Disordered" evidence="1">
    <location>
        <begin position="26"/>
        <end position="48"/>
    </location>
</feature>
<sequence length="306" mass="32260">MRSRRLLLAVALLAWVAPANPEVLEKRKKKHHHHHRRHHHSTHNLTEAANKTANHTSVALHARPHHEVLQVHPNASTQPRHVAKAAPVAARPGTLPAKAPAQAASAARSPVAARAAGKPPAAAKAKAARAAAPDHGATAAAKARLSVVASGAPPVVAAAVHAQGDPPHRASKGQKARAAQSQEAVRLQRGQISVGGPLPPDFEERFVQGVVQATGVSAKLVEVLSVRRSEQADGNIDELAFAAPAKVVEAVEEQASDPESKLARGILHIFLIDRSSAEDGDQGPPPEEEREQRVEEEPPAEHEDAA</sequence>
<evidence type="ECO:0000256" key="2">
    <source>
        <dbReference type="SAM" id="SignalP"/>
    </source>
</evidence>
<name>A0ABN9XX95_9DINO</name>
<evidence type="ECO:0000313" key="4">
    <source>
        <dbReference type="Proteomes" id="UP001189429"/>
    </source>
</evidence>
<comment type="caution">
    <text evidence="3">The sequence shown here is derived from an EMBL/GenBank/DDBJ whole genome shotgun (WGS) entry which is preliminary data.</text>
</comment>
<dbReference type="Proteomes" id="UP001189429">
    <property type="component" value="Unassembled WGS sequence"/>
</dbReference>
<feature type="non-terminal residue" evidence="3">
    <location>
        <position position="306"/>
    </location>
</feature>
<dbReference type="EMBL" id="CAUYUJ010021409">
    <property type="protein sequence ID" value="CAK0904529.1"/>
    <property type="molecule type" value="Genomic_DNA"/>
</dbReference>
<feature type="compositionally biased region" description="Low complexity" evidence="1">
    <location>
        <begin position="97"/>
        <end position="129"/>
    </location>
</feature>
<feature type="compositionally biased region" description="Basic residues" evidence="1">
    <location>
        <begin position="26"/>
        <end position="42"/>
    </location>
</feature>
<proteinExistence type="predicted"/>
<reference evidence="3" key="1">
    <citation type="submission" date="2023-10" db="EMBL/GenBank/DDBJ databases">
        <authorList>
            <person name="Chen Y."/>
            <person name="Shah S."/>
            <person name="Dougan E. K."/>
            <person name="Thang M."/>
            <person name="Chan C."/>
        </authorList>
    </citation>
    <scope>NUCLEOTIDE SEQUENCE [LARGE SCALE GENOMIC DNA]</scope>
</reference>
<keyword evidence="4" id="KW-1185">Reference proteome</keyword>
<feature type="chain" id="PRO_5046256605" evidence="2">
    <location>
        <begin position="22"/>
        <end position="306"/>
    </location>
</feature>
<evidence type="ECO:0000313" key="3">
    <source>
        <dbReference type="EMBL" id="CAK0904529.1"/>
    </source>
</evidence>
<feature type="compositionally biased region" description="Basic and acidic residues" evidence="1">
    <location>
        <begin position="290"/>
        <end position="306"/>
    </location>
</feature>
<organism evidence="3 4">
    <name type="scientific">Prorocentrum cordatum</name>
    <dbReference type="NCBI Taxonomy" id="2364126"/>
    <lineage>
        <taxon>Eukaryota</taxon>
        <taxon>Sar</taxon>
        <taxon>Alveolata</taxon>
        <taxon>Dinophyceae</taxon>
        <taxon>Prorocentrales</taxon>
        <taxon>Prorocentraceae</taxon>
        <taxon>Prorocentrum</taxon>
    </lineage>
</organism>
<feature type="compositionally biased region" description="Acidic residues" evidence="1">
    <location>
        <begin position="278"/>
        <end position="289"/>
    </location>
</feature>
<feature type="region of interest" description="Disordered" evidence="1">
    <location>
        <begin position="75"/>
        <end position="129"/>
    </location>
</feature>